<organism evidence="5 6">
    <name type="scientific">Capsulimonas corticalis</name>
    <dbReference type="NCBI Taxonomy" id="2219043"/>
    <lineage>
        <taxon>Bacteria</taxon>
        <taxon>Bacillati</taxon>
        <taxon>Armatimonadota</taxon>
        <taxon>Armatimonadia</taxon>
        <taxon>Capsulimonadales</taxon>
        <taxon>Capsulimonadaceae</taxon>
        <taxon>Capsulimonas</taxon>
    </lineage>
</organism>
<evidence type="ECO:0000313" key="6">
    <source>
        <dbReference type="Proteomes" id="UP000287394"/>
    </source>
</evidence>
<dbReference type="EMBL" id="AP025739">
    <property type="protein sequence ID" value="BDI32646.1"/>
    <property type="molecule type" value="Genomic_DNA"/>
</dbReference>
<dbReference type="InterPro" id="IPR038726">
    <property type="entry name" value="PDDEXK_AddAB-type"/>
</dbReference>
<gene>
    <name evidence="5" type="ORF">CCAX7_46970</name>
</gene>
<keyword evidence="3" id="KW-0234">DNA repair</keyword>
<keyword evidence="2" id="KW-0378">Hydrolase</keyword>
<dbReference type="KEGG" id="ccot:CCAX7_46970"/>
<dbReference type="GO" id="GO:0006281">
    <property type="term" value="P:DNA repair"/>
    <property type="evidence" value="ECO:0007669"/>
    <property type="project" value="UniProtKB-KW"/>
</dbReference>
<dbReference type="InterPro" id="IPR011604">
    <property type="entry name" value="PDDEXK-like_dom_sf"/>
</dbReference>
<accession>A0A402CQS9</accession>
<dbReference type="Gene3D" id="3.90.320.10">
    <property type="match status" value="1"/>
</dbReference>
<keyword evidence="1" id="KW-0227">DNA damage</keyword>
<proteinExistence type="predicted"/>
<keyword evidence="2" id="KW-0547">Nucleotide-binding</keyword>
<protein>
    <submittedName>
        <fullName evidence="5">Uncharacterized protein</fullName>
    </submittedName>
</protein>
<dbReference type="AlphaFoldDB" id="A0A402CQS9"/>
<dbReference type="GO" id="GO:0004386">
    <property type="term" value="F:helicase activity"/>
    <property type="evidence" value="ECO:0007669"/>
    <property type="project" value="UniProtKB-KW"/>
</dbReference>
<sequence>MTDVPKPKPPRPKKPAAPRKPRKPEFSPTRIKTFLSCPMMYRLEYVDKVGRFYHRSRAGFSFGTSLHSTLQNFHEAGGAAAVTPEELVTRLDQDWIPQGYASAEQEQEHRVEAAQILTTYHALAAERADLTQTFLTEKMLKYDMGEFVLTGRIDRIDEHLSDGALEIVDYKSGRMSVTEEDVKSALAMSIYQLLAKRNNPERRVLATIHALRGGVTASTSYSDEELNDLEDDLRGIGLMILEKDFESVRPEPLPDVCPWCDFLPACTRYWRSQRRDYLSELGLEE</sequence>
<keyword evidence="2" id="KW-0347">Helicase</keyword>
<evidence type="ECO:0000313" key="5">
    <source>
        <dbReference type="EMBL" id="BDI32646.1"/>
    </source>
</evidence>
<name>A0A402CQS9_9BACT</name>
<dbReference type="Proteomes" id="UP000287394">
    <property type="component" value="Chromosome"/>
</dbReference>
<keyword evidence="6" id="KW-1185">Reference proteome</keyword>
<dbReference type="OrthoDB" id="9791397at2"/>
<dbReference type="SUPFAM" id="SSF52980">
    <property type="entry name" value="Restriction endonuclease-like"/>
    <property type="match status" value="1"/>
</dbReference>
<dbReference type="RefSeq" id="WP_119319646.1">
    <property type="nucleotide sequence ID" value="NZ_AP025739.1"/>
</dbReference>
<dbReference type="InterPro" id="IPR011335">
    <property type="entry name" value="Restrct_endonuc-II-like"/>
</dbReference>
<feature type="region of interest" description="Disordered" evidence="4">
    <location>
        <begin position="1"/>
        <end position="27"/>
    </location>
</feature>
<keyword evidence="2" id="KW-0067">ATP-binding</keyword>
<evidence type="ECO:0000256" key="4">
    <source>
        <dbReference type="SAM" id="MobiDB-lite"/>
    </source>
</evidence>
<dbReference type="Pfam" id="PF12705">
    <property type="entry name" value="PDDEXK_1"/>
    <property type="match status" value="1"/>
</dbReference>
<feature type="compositionally biased region" description="Basic residues" evidence="4">
    <location>
        <begin position="8"/>
        <end position="22"/>
    </location>
</feature>
<evidence type="ECO:0000256" key="2">
    <source>
        <dbReference type="ARBA" id="ARBA00022806"/>
    </source>
</evidence>
<evidence type="ECO:0000256" key="3">
    <source>
        <dbReference type="ARBA" id="ARBA00023204"/>
    </source>
</evidence>
<reference evidence="5 6" key="1">
    <citation type="journal article" date="2019" name="Int. J. Syst. Evol. Microbiol.">
        <title>Capsulimonas corticalis gen. nov., sp. nov., an aerobic capsulated bacterium, of a novel bacterial order, Capsulimonadales ord. nov., of the class Armatimonadia of the phylum Armatimonadetes.</title>
        <authorList>
            <person name="Li J."/>
            <person name="Kudo C."/>
            <person name="Tonouchi A."/>
        </authorList>
    </citation>
    <scope>NUCLEOTIDE SEQUENCE [LARGE SCALE GENOMIC DNA]</scope>
    <source>
        <strain evidence="5 6">AX-7</strain>
    </source>
</reference>
<evidence type="ECO:0000256" key="1">
    <source>
        <dbReference type="ARBA" id="ARBA00022763"/>
    </source>
</evidence>